<evidence type="ECO:0000313" key="3">
    <source>
        <dbReference type="Proteomes" id="UP001216139"/>
    </source>
</evidence>
<dbReference type="EMBL" id="CP117167">
    <property type="protein sequence ID" value="WCT12496.1"/>
    <property type="molecule type" value="Genomic_DNA"/>
</dbReference>
<keyword evidence="1" id="KW-1133">Transmembrane helix</keyword>
<evidence type="ECO:0000313" key="2">
    <source>
        <dbReference type="EMBL" id="WCT12496.1"/>
    </source>
</evidence>
<dbReference type="Proteomes" id="UP001216139">
    <property type="component" value="Chromosome"/>
</dbReference>
<name>A0ABY7T7V9_9SPHI</name>
<dbReference type="RefSeq" id="WP_273630762.1">
    <property type="nucleotide sequence ID" value="NZ_CP117167.1"/>
</dbReference>
<protein>
    <recommendedName>
        <fullName evidence="4">PH (Pleckstrin Homology) domain-containing protein</fullName>
    </recommendedName>
</protein>
<evidence type="ECO:0008006" key="4">
    <source>
        <dbReference type="Google" id="ProtNLM"/>
    </source>
</evidence>
<keyword evidence="1" id="KW-0472">Membrane</keyword>
<gene>
    <name evidence="2" type="ORF">PQO05_00945</name>
</gene>
<proteinExistence type="predicted"/>
<keyword evidence="1" id="KW-0812">Transmembrane</keyword>
<feature type="transmembrane region" description="Helical" evidence="1">
    <location>
        <begin position="38"/>
        <end position="54"/>
    </location>
</feature>
<accession>A0ABY7T7V9</accession>
<organism evidence="2 3">
    <name type="scientific">Mucilaginibacter jinjuensis</name>
    <dbReference type="NCBI Taxonomy" id="1176721"/>
    <lineage>
        <taxon>Bacteria</taxon>
        <taxon>Pseudomonadati</taxon>
        <taxon>Bacteroidota</taxon>
        <taxon>Sphingobacteriia</taxon>
        <taxon>Sphingobacteriales</taxon>
        <taxon>Sphingobacteriaceae</taxon>
        <taxon>Mucilaginibacter</taxon>
    </lineage>
</organism>
<reference evidence="2 3" key="1">
    <citation type="submission" date="2023-02" db="EMBL/GenBank/DDBJ databases">
        <title>Genome sequence of Mucilaginibacter jinjuensis strain KACC 16571.</title>
        <authorList>
            <person name="Kim S."/>
            <person name="Heo J."/>
            <person name="Kwon S.-W."/>
        </authorList>
    </citation>
    <scope>NUCLEOTIDE SEQUENCE [LARGE SCALE GENOMIC DNA]</scope>
    <source>
        <strain evidence="2 3">KACC 16571</strain>
    </source>
</reference>
<keyword evidence="3" id="KW-1185">Reference proteome</keyword>
<sequence>MEIYEDYISNGNTLRYCFIVTILLLDGTFLWLFPVNNVFYLIALTIFIFWLKPWHYKVSSAVINDSMLTITKYNFLMGSSKRYSFDVQKIDFIYRDRPIKFHRGGGFGSNNRGNVLTVYFDTHPLFDLTPDEDGWSHEAINKLSRYLKANEIKQVVDKFGENDVVL</sequence>
<evidence type="ECO:0000256" key="1">
    <source>
        <dbReference type="SAM" id="Phobius"/>
    </source>
</evidence>